<feature type="domain" description="Alpha-macroglobulin-like TED" evidence="2">
    <location>
        <begin position="13"/>
        <end position="138"/>
    </location>
</feature>
<dbReference type="InterPro" id="IPR019742">
    <property type="entry name" value="MacrogloblnA2_CS"/>
</dbReference>
<dbReference type="SMART" id="SM01419">
    <property type="entry name" value="Thiol-ester_cl"/>
    <property type="match status" value="1"/>
</dbReference>
<feature type="non-terminal residue" evidence="3">
    <location>
        <position position="139"/>
    </location>
</feature>
<protein>
    <recommendedName>
        <fullName evidence="2">Alpha-macroglobulin-like TED domain-containing protein</fullName>
    </recommendedName>
</protein>
<organism evidence="3 4">
    <name type="scientific">Cirrhinus mrigala</name>
    <name type="common">Mrigala</name>
    <dbReference type="NCBI Taxonomy" id="683832"/>
    <lineage>
        <taxon>Eukaryota</taxon>
        <taxon>Metazoa</taxon>
        <taxon>Chordata</taxon>
        <taxon>Craniata</taxon>
        <taxon>Vertebrata</taxon>
        <taxon>Euteleostomi</taxon>
        <taxon>Actinopterygii</taxon>
        <taxon>Neopterygii</taxon>
        <taxon>Teleostei</taxon>
        <taxon>Ostariophysi</taxon>
        <taxon>Cypriniformes</taxon>
        <taxon>Cyprinidae</taxon>
        <taxon>Labeoninae</taxon>
        <taxon>Labeonini</taxon>
        <taxon>Cirrhinus</taxon>
    </lineage>
</organism>
<evidence type="ECO:0000313" key="3">
    <source>
        <dbReference type="EMBL" id="KAL0202476.1"/>
    </source>
</evidence>
<reference evidence="3 4" key="1">
    <citation type="submission" date="2024-05" db="EMBL/GenBank/DDBJ databases">
        <title>Genome sequencing and assembly of Indian major carp, Cirrhinus mrigala (Hamilton, 1822).</title>
        <authorList>
            <person name="Mohindra V."/>
            <person name="Chowdhury L.M."/>
            <person name="Lal K."/>
            <person name="Jena J.K."/>
        </authorList>
    </citation>
    <scope>NUCLEOTIDE SEQUENCE [LARGE SCALE GENOMIC DNA]</scope>
    <source>
        <strain evidence="3">CM1030</strain>
        <tissue evidence="3">Blood</tissue>
    </source>
</reference>
<dbReference type="PANTHER" id="PTHR11412:SF81">
    <property type="entry name" value="COMPLEMENT C3"/>
    <property type="match status" value="1"/>
</dbReference>
<name>A0ABD0RVV5_CIRMR</name>
<comment type="caution">
    <text evidence="3">The sequence shown here is derived from an EMBL/GenBank/DDBJ whole genome shotgun (WGS) entry which is preliminary data.</text>
</comment>
<feature type="non-terminal residue" evidence="3">
    <location>
        <position position="1"/>
    </location>
</feature>
<dbReference type="InterPro" id="IPR008930">
    <property type="entry name" value="Terpenoid_cyclase/PrenylTrfase"/>
</dbReference>
<evidence type="ECO:0000256" key="1">
    <source>
        <dbReference type="ARBA" id="ARBA00023157"/>
    </source>
</evidence>
<keyword evidence="1" id="KW-1015">Disulfide bond</keyword>
<dbReference type="SUPFAM" id="SSF48239">
    <property type="entry name" value="Terpenoid cyclases/Protein prenyltransferases"/>
    <property type="match status" value="1"/>
</dbReference>
<dbReference type="AlphaFoldDB" id="A0ABD0RVV5"/>
<dbReference type="InterPro" id="IPR050473">
    <property type="entry name" value="A2M/Complement_sys"/>
</dbReference>
<dbReference type="Proteomes" id="UP001529510">
    <property type="component" value="Unassembled WGS sequence"/>
</dbReference>
<accession>A0ABD0RVV5</accession>
<evidence type="ECO:0000313" key="4">
    <source>
        <dbReference type="Proteomes" id="UP001529510"/>
    </source>
</evidence>
<dbReference type="PROSITE" id="PS00477">
    <property type="entry name" value="ALPHA_2_MACROGLOBULIN"/>
    <property type="match status" value="1"/>
</dbReference>
<sequence length="139" mass="15379">DTISITIEKAISGHAMGSLIIQPGGCGEQNMIGLTMPVIATYYLDKTNQWHTTAVTYITRGYNQQLAYRKNDGSYAAWIIRASSTWLTAYVAKVFAMASNIVHIDQNVVCSALKWLILNKQLPDGVFREDAPVIHGEMT</sequence>
<dbReference type="Pfam" id="PF07678">
    <property type="entry name" value="TED_complement"/>
    <property type="match status" value="1"/>
</dbReference>
<dbReference type="InterPro" id="IPR047565">
    <property type="entry name" value="Alpha-macroglob_thiol-ester_cl"/>
</dbReference>
<dbReference type="Gene3D" id="1.50.10.20">
    <property type="match status" value="1"/>
</dbReference>
<keyword evidence="4" id="KW-1185">Reference proteome</keyword>
<gene>
    <name evidence="3" type="ORF">M9458_000494</name>
</gene>
<proteinExistence type="predicted"/>
<dbReference type="EMBL" id="JAMKFB020000001">
    <property type="protein sequence ID" value="KAL0202476.1"/>
    <property type="molecule type" value="Genomic_DNA"/>
</dbReference>
<evidence type="ECO:0000259" key="2">
    <source>
        <dbReference type="Pfam" id="PF07678"/>
    </source>
</evidence>
<dbReference type="PANTHER" id="PTHR11412">
    <property type="entry name" value="MACROGLOBULIN / COMPLEMENT"/>
    <property type="match status" value="1"/>
</dbReference>
<dbReference type="InterPro" id="IPR011626">
    <property type="entry name" value="Alpha-macroglobulin_TED"/>
</dbReference>